<dbReference type="EMBL" id="CP007128">
    <property type="protein sequence ID" value="AHG91159.1"/>
    <property type="molecule type" value="Genomic_DNA"/>
</dbReference>
<evidence type="ECO:0000313" key="11">
    <source>
        <dbReference type="EMBL" id="AHG91159.1"/>
    </source>
</evidence>
<dbReference type="InterPro" id="IPR013656">
    <property type="entry name" value="PAS_4"/>
</dbReference>
<dbReference type="SUPFAM" id="SSF55874">
    <property type="entry name" value="ATPase domain of HSP90 chaperone/DNA topoisomerase II/histidine kinase"/>
    <property type="match status" value="1"/>
</dbReference>
<dbReference type="STRING" id="861299.J421_3622"/>
<reference evidence="11 12" key="1">
    <citation type="journal article" date="2014" name="Genome Announc.">
        <title>Genome Sequence and Methylome of Soil Bacterium Gemmatirosa kalamazoonensis KBS708T, a Member of the Rarely Cultivated Gemmatimonadetes Phylum.</title>
        <authorList>
            <person name="Debruyn J.M."/>
            <person name="Radosevich M."/>
            <person name="Wommack K.E."/>
            <person name="Polson S.W."/>
            <person name="Hauser L.J."/>
            <person name="Fawaz M.N."/>
            <person name="Korlach J."/>
            <person name="Tsai Y.C."/>
        </authorList>
    </citation>
    <scope>NUCLEOTIDE SEQUENCE [LARGE SCALE GENOMIC DNA]</scope>
    <source>
        <strain evidence="11 12">KBS708</strain>
    </source>
</reference>
<dbReference type="SMART" id="SM00091">
    <property type="entry name" value="PAS"/>
    <property type="match status" value="1"/>
</dbReference>
<dbReference type="Gene3D" id="3.30.565.10">
    <property type="entry name" value="Histidine kinase-like ATPase, C-terminal domain"/>
    <property type="match status" value="1"/>
</dbReference>
<dbReference type="GO" id="GO:0005524">
    <property type="term" value="F:ATP binding"/>
    <property type="evidence" value="ECO:0007669"/>
    <property type="project" value="UniProtKB-KW"/>
</dbReference>
<sequence>MPLSPLQALTDLAARLAGAVDLDAAMPDVLESARAALGARRCAVWLTGPDGTLAPRWGDAPPDAPSAHAVPLRAGGEVLGTFVVDAAPAAGDGVLSPGVVADVLAPSLAYFRGVREVEEQRRFVARVVDSLPVGLYVIDRDYRVQLWNRKRETDTTGVAREDALGRSIFDVLPRQNAEVLRREFDEAFATGRLQQFQIESRSTGELRTYRLTKIPMAVDGGGPSHVITLGEDITEWKAALERTAQAEKLAAIGQLAAGVMHEINNPLATIAACAETMTLGIAELPPSRPAPPGFGEYLRIIDHEVHRCRGITEGLLNFSRAKPLQRVSVGLNSIVEQTLFLLKHHARFKRYPVRLELAEGAGPQVTADPDQLTQVLMALLLNAADAIGEPAADHEEARGIMLRTGVDGADAFVDVADQGHGIAREELTKIFEPFYTTKPPGAGTGLGLSICYGIVRDHGGRIEVDSALGVGTTFRVLLPAAS</sequence>
<dbReference type="InterPro" id="IPR036097">
    <property type="entry name" value="HisK_dim/P_sf"/>
</dbReference>
<dbReference type="Gene3D" id="1.10.287.130">
    <property type="match status" value="1"/>
</dbReference>
<keyword evidence="7" id="KW-0067">ATP-binding</keyword>
<keyword evidence="6" id="KW-0418">Kinase</keyword>
<dbReference type="AlphaFoldDB" id="W0RJ86"/>
<dbReference type="InParanoid" id="W0RJ86"/>
<dbReference type="InterPro" id="IPR000014">
    <property type="entry name" value="PAS"/>
</dbReference>
<evidence type="ECO:0000256" key="1">
    <source>
        <dbReference type="ARBA" id="ARBA00000085"/>
    </source>
</evidence>
<dbReference type="KEGG" id="gba:J421_3622"/>
<keyword evidence="3" id="KW-0597">Phosphoprotein</keyword>
<dbReference type="HOGENOM" id="CLU_000445_114_39_0"/>
<dbReference type="CDD" id="cd00130">
    <property type="entry name" value="PAS"/>
    <property type="match status" value="1"/>
</dbReference>
<proteinExistence type="predicted"/>
<dbReference type="SUPFAM" id="SSF47384">
    <property type="entry name" value="Homodimeric domain of signal transducing histidine kinase"/>
    <property type="match status" value="1"/>
</dbReference>
<dbReference type="Pfam" id="PF08448">
    <property type="entry name" value="PAS_4"/>
    <property type="match status" value="1"/>
</dbReference>
<dbReference type="eggNOG" id="COG2202">
    <property type="taxonomic scope" value="Bacteria"/>
</dbReference>
<comment type="catalytic activity">
    <reaction evidence="1">
        <text>ATP + protein L-histidine = ADP + protein N-phospho-L-histidine.</text>
        <dbReference type="EC" id="2.7.13.3"/>
    </reaction>
</comment>
<dbReference type="PANTHER" id="PTHR43065:SF10">
    <property type="entry name" value="PEROXIDE STRESS-ACTIVATED HISTIDINE KINASE MAK3"/>
    <property type="match status" value="1"/>
</dbReference>
<evidence type="ECO:0000256" key="4">
    <source>
        <dbReference type="ARBA" id="ARBA00022679"/>
    </source>
</evidence>
<dbReference type="Gene3D" id="3.30.450.20">
    <property type="entry name" value="PAS domain"/>
    <property type="match status" value="1"/>
</dbReference>
<dbReference type="CDD" id="cd00082">
    <property type="entry name" value="HisKA"/>
    <property type="match status" value="1"/>
</dbReference>
<dbReference type="PROSITE" id="PS50109">
    <property type="entry name" value="HIS_KIN"/>
    <property type="match status" value="1"/>
</dbReference>
<dbReference type="Proteomes" id="UP000019151">
    <property type="component" value="Chromosome"/>
</dbReference>
<evidence type="ECO:0000256" key="7">
    <source>
        <dbReference type="ARBA" id="ARBA00022840"/>
    </source>
</evidence>
<keyword evidence="4" id="KW-0808">Transferase</keyword>
<feature type="domain" description="Histidine kinase" evidence="9">
    <location>
        <begin position="258"/>
        <end position="482"/>
    </location>
</feature>
<dbReference type="RefSeq" id="WP_025412616.1">
    <property type="nucleotide sequence ID" value="NZ_CP007128.1"/>
</dbReference>
<evidence type="ECO:0000313" key="12">
    <source>
        <dbReference type="Proteomes" id="UP000019151"/>
    </source>
</evidence>
<dbReference type="EC" id="2.7.13.3" evidence="2"/>
<evidence type="ECO:0000256" key="3">
    <source>
        <dbReference type="ARBA" id="ARBA00022553"/>
    </source>
</evidence>
<evidence type="ECO:0000259" key="10">
    <source>
        <dbReference type="PROSITE" id="PS50112"/>
    </source>
</evidence>
<dbReference type="PRINTS" id="PR00344">
    <property type="entry name" value="BCTRLSENSOR"/>
</dbReference>
<dbReference type="eggNOG" id="COG4191">
    <property type="taxonomic scope" value="Bacteria"/>
</dbReference>
<dbReference type="SMART" id="SM00388">
    <property type="entry name" value="HisKA"/>
    <property type="match status" value="1"/>
</dbReference>
<dbReference type="SUPFAM" id="SSF55781">
    <property type="entry name" value="GAF domain-like"/>
    <property type="match status" value="1"/>
</dbReference>
<gene>
    <name evidence="11" type="ORF">J421_3622</name>
</gene>
<dbReference type="InterPro" id="IPR003661">
    <property type="entry name" value="HisK_dim/P_dom"/>
</dbReference>
<dbReference type="PANTHER" id="PTHR43065">
    <property type="entry name" value="SENSOR HISTIDINE KINASE"/>
    <property type="match status" value="1"/>
</dbReference>
<dbReference type="InterPro" id="IPR036890">
    <property type="entry name" value="HATPase_C_sf"/>
</dbReference>
<protein>
    <recommendedName>
        <fullName evidence="2">histidine kinase</fullName>
        <ecNumber evidence="2">2.7.13.3</ecNumber>
    </recommendedName>
</protein>
<dbReference type="OrthoDB" id="9815750at2"/>
<keyword evidence="12" id="KW-1185">Reference proteome</keyword>
<name>W0RJ86_9BACT</name>
<dbReference type="InterPro" id="IPR035965">
    <property type="entry name" value="PAS-like_dom_sf"/>
</dbReference>
<dbReference type="PROSITE" id="PS50112">
    <property type="entry name" value="PAS"/>
    <property type="match status" value="1"/>
</dbReference>
<evidence type="ECO:0000259" key="9">
    <source>
        <dbReference type="PROSITE" id="PS50109"/>
    </source>
</evidence>
<dbReference type="NCBIfam" id="TIGR00229">
    <property type="entry name" value="sensory_box"/>
    <property type="match status" value="1"/>
</dbReference>
<dbReference type="SMART" id="SM00387">
    <property type="entry name" value="HATPase_c"/>
    <property type="match status" value="1"/>
</dbReference>
<dbReference type="Pfam" id="PF02518">
    <property type="entry name" value="HATPase_c"/>
    <property type="match status" value="1"/>
</dbReference>
<evidence type="ECO:0000256" key="6">
    <source>
        <dbReference type="ARBA" id="ARBA00022777"/>
    </source>
</evidence>
<feature type="domain" description="PAS" evidence="10">
    <location>
        <begin position="120"/>
        <end position="191"/>
    </location>
</feature>
<evidence type="ECO:0000256" key="5">
    <source>
        <dbReference type="ARBA" id="ARBA00022741"/>
    </source>
</evidence>
<evidence type="ECO:0000256" key="8">
    <source>
        <dbReference type="ARBA" id="ARBA00023012"/>
    </source>
</evidence>
<keyword evidence="5" id="KW-0547">Nucleotide-binding</keyword>
<dbReference type="GO" id="GO:0000155">
    <property type="term" value="F:phosphorelay sensor kinase activity"/>
    <property type="evidence" value="ECO:0007669"/>
    <property type="project" value="InterPro"/>
</dbReference>
<keyword evidence="8" id="KW-0902">Two-component regulatory system</keyword>
<dbReference type="FunCoup" id="W0RJ86">
    <property type="interactions" value="290"/>
</dbReference>
<dbReference type="SUPFAM" id="SSF55785">
    <property type="entry name" value="PYP-like sensor domain (PAS domain)"/>
    <property type="match status" value="1"/>
</dbReference>
<dbReference type="Pfam" id="PF00512">
    <property type="entry name" value="HisKA"/>
    <property type="match status" value="1"/>
</dbReference>
<organism evidence="11 12">
    <name type="scientific">Gemmatirosa kalamazoonensis</name>
    <dbReference type="NCBI Taxonomy" id="861299"/>
    <lineage>
        <taxon>Bacteria</taxon>
        <taxon>Pseudomonadati</taxon>
        <taxon>Gemmatimonadota</taxon>
        <taxon>Gemmatimonadia</taxon>
        <taxon>Gemmatimonadales</taxon>
        <taxon>Gemmatimonadaceae</taxon>
        <taxon>Gemmatirosa</taxon>
    </lineage>
</organism>
<dbReference type="InterPro" id="IPR004358">
    <property type="entry name" value="Sig_transdc_His_kin-like_C"/>
</dbReference>
<dbReference type="InterPro" id="IPR005467">
    <property type="entry name" value="His_kinase_dom"/>
</dbReference>
<dbReference type="InterPro" id="IPR003594">
    <property type="entry name" value="HATPase_dom"/>
</dbReference>
<accession>W0RJ86</accession>
<evidence type="ECO:0000256" key="2">
    <source>
        <dbReference type="ARBA" id="ARBA00012438"/>
    </source>
</evidence>